<gene>
    <name evidence="8" type="ORF">SAMN00777080_2931</name>
</gene>
<dbReference type="InterPro" id="IPR015892">
    <property type="entry name" value="Carbonic_anhydrase_CS"/>
</dbReference>
<protein>
    <recommendedName>
        <fullName evidence="7">Carbonic anhydrase</fullName>
        <ecNumber evidence="7">4.2.1.1</ecNumber>
    </recommendedName>
    <alternativeName>
        <fullName evidence="7">Carbonate dehydratase</fullName>
    </alternativeName>
</protein>
<comment type="similarity">
    <text evidence="1 7">Belongs to the beta-class carbonic anhydrase family.</text>
</comment>
<evidence type="ECO:0000256" key="5">
    <source>
        <dbReference type="ARBA" id="ARBA00048348"/>
    </source>
</evidence>
<feature type="binding site" evidence="6">
    <location>
        <position position="100"/>
    </location>
    <ligand>
        <name>Zn(2+)</name>
        <dbReference type="ChEBI" id="CHEBI:29105"/>
    </ligand>
</feature>
<name>A0A1W2H5Z2_9BACT</name>
<dbReference type="GO" id="GO:0015976">
    <property type="term" value="P:carbon utilization"/>
    <property type="evidence" value="ECO:0007669"/>
    <property type="project" value="InterPro"/>
</dbReference>
<sequence length="211" mass="24099">MCRIDFEQYFENNRKWAKTVLTDNSSYFQEIKEGQHPKALLLGCSDSRVSPATVLGTGLGDLFIHRNIANVVSHSDLNFLSVMQYAVENLGVKDIIVYGHYGCGGIRAAYENNNNGLIDNWLATIKDVIRHHKSELTAIEDENERLNKLVELNVLEQIENIKQTSVYRDAIEKNLDIRLHAWVFDFSTGLVHDIKKKYNIKPAILQKNPVE</sequence>
<reference evidence="9" key="1">
    <citation type="submission" date="2017-04" db="EMBL/GenBank/DDBJ databases">
        <authorList>
            <person name="Varghese N."/>
            <person name="Submissions S."/>
        </authorList>
    </citation>
    <scope>NUCLEOTIDE SEQUENCE [LARGE SCALE GENOMIC DNA]</scope>
    <source>
        <strain evidence="9">DSM 16537</strain>
    </source>
</reference>
<dbReference type="SMART" id="SM00947">
    <property type="entry name" value="Pro_CA"/>
    <property type="match status" value="1"/>
</dbReference>
<feature type="binding site" evidence="6">
    <location>
        <position position="103"/>
    </location>
    <ligand>
        <name>Zn(2+)</name>
        <dbReference type="ChEBI" id="CHEBI:29105"/>
    </ligand>
</feature>
<proteinExistence type="inferred from homology"/>
<dbReference type="EMBL" id="LT838813">
    <property type="protein sequence ID" value="SMD44311.1"/>
    <property type="molecule type" value="Genomic_DNA"/>
</dbReference>
<dbReference type="PROSITE" id="PS00704">
    <property type="entry name" value="PROK_CO2_ANHYDRASE_1"/>
    <property type="match status" value="1"/>
</dbReference>
<dbReference type="Gene3D" id="3.40.1050.10">
    <property type="entry name" value="Carbonic anhydrase"/>
    <property type="match status" value="1"/>
</dbReference>
<dbReference type="GO" id="GO:0004089">
    <property type="term" value="F:carbonate dehydratase activity"/>
    <property type="evidence" value="ECO:0007669"/>
    <property type="project" value="UniProtKB-UniRule"/>
</dbReference>
<dbReference type="InterPro" id="IPR036874">
    <property type="entry name" value="Carbonic_anhydrase_sf"/>
</dbReference>
<feature type="binding site" evidence="6">
    <location>
        <position position="44"/>
    </location>
    <ligand>
        <name>Zn(2+)</name>
        <dbReference type="ChEBI" id="CHEBI:29105"/>
    </ligand>
</feature>
<keyword evidence="3 6" id="KW-0862">Zinc</keyword>
<feature type="binding site" evidence="6">
    <location>
        <position position="46"/>
    </location>
    <ligand>
        <name>Zn(2+)</name>
        <dbReference type="ChEBI" id="CHEBI:29105"/>
    </ligand>
</feature>
<evidence type="ECO:0000256" key="4">
    <source>
        <dbReference type="ARBA" id="ARBA00023239"/>
    </source>
</evidence>
<keyword evidence="4 7" id="KW-0456">Lyase</keyword>
<dbReference type="RefSeq" id="WP_084121101.1">
    <property type="nucleotide sequence ID" value="NZ_LT838813.1"/>
</dbReference>
<dbReference type="Pfam" id="PF00484">
    <property type="entry name" value="Pro_CA"/>
    <property type="match status" value="1"/>
</dbReference>
<dbReference type="EC" id="4.2.1.1" evidence="7"/>
<evidence type="ECO:0000256" key="2">
    <source>
        <dbReference type="ARBA" id="ARBA00022723"/>
    </source>
</evidence>
<keyword evidence="2 6" id="KW-0479">Metal-binding</keyword>
<comment type="catalytic activity">
    <reaction evidence="5 7">
        <text>hydrogencarbonate + H(+) = CO2 + H2O</text>
        <dbReference type="Rhea" id="RHEA:10748"/>
        <dbReference type="ChEBI" id="CHEBI:15377"/>
        <dbReference type="ChEBI" id="CHEBI:15378"/>
        <dbReference type="ChEBI" id="CHEBI:16526"/>
        <dbReference type="ChEBI" id="CHEBI:17544"/>
        <dbReference type="EC" id="4.2.1.1"/>
    </reaction>
</comment>
<dbReference type="GO" id="GO:0008270">
    <property type="term" value="F:zinc ion binding"/>
    <property type="evidence" value="ECO:0007669"/>
    <property type="project" value="UniProtKB-UniRule"/>
</dbReference>
<comment type="function">
    <text evidence="7">Reversible hydration of carbon dioxide.</text>
</comment>
<evidence type="ECO:0000256" key="1">
    <source>
        <dbReference type="ARBA" id="ARBA00006217"/>
    </source>
</evidence>
<organism evidence="8 9">
    <name type="scientific">Aquiflexum balticum DSM 16537</name>
    <dbReference type="NCBI Taxonomy" id="758820"/>
    <lineage>
        <taxon>Bacteria</taxon>
        <taxon>Pseudomonadati</taxon>
        <taxon>Bacteroidota</taxon>
        <taxon>Cytophagia</taxon>
        <taxon>Cytophagales</taxon>
        <taxon>Cyclobacteriaceae</taxon>
        <taxon>Aquiflexum</taxon>
    </lineage>
</organism>
<dbReference type="AlphaFoldDB" id="A0A1W2H5Z2"/>
<evidence type="ECO:0000256" key="6">
    <source>
        <dbReference type="PIRSR" id="PIRSR601765-1"/>
    </source>
</evidence>
<evidence type="ECO:0000313" key="9">
    <source>
        <dbReference type="Proteomes" id="UP000192333"/>
    </source>
</evidence>
<accession>A0A1W2H5Z2</accession>
<comment type="cofactor">
    <cofactor evidence="6">
        <name>Zn(2+)</name>
        <dbReference type="ChEBI" id="CHEBI:29105"/>
    </cofactor>
    <text evidence="6">Binds 1 zinc ion per subunit.</text>
</comment>
<dbReference type="Proteomes" id="UP000192333">
    <property type="component" value="Chromosome I"/>
</dbReference>
<evidence type="ECO:0000256" key="7">
    <source>
        <dbReference type="RuleBase" id="RU003956"/>
    </source>
</evidence>
<dbReference type="PANTHER" id="PTHR11002">
    <property type="entry name" value="CARBONIC ANHYDRASE"/>
    <property type="match status" value="1"/>
</dbReference>
<evidence type="ECO:0000313" key="8">
    <source>
        <dbReference type="EMBL" id="SMD44311.1"/>
    </source>
</evidence>
<keyword evidence="9" id="KW-1185">Reference proteome</keyword>
<dbReference type="PROSITE" id="PS00705">
    <property type="entry name" value="PROK_CO2_ANHYDRASE_2"/>
    <property type="match status" value="1"/>
</dbReference>
<dbReference type="SUPFAM" id="SSF53056">
    <property type="entry name" value="beta-carbonic anhydrase, cab"/>
    <property type="match status" value="1"/>
</dbReference>
<dbReference type="InterPro" id="IPR001765">
    <property type="entry name" value="Carbonic_anhydrase"/>
</dbReference>
<dbReference type="OrthoDB" id="9797527at2"/>
<dbReference type="CDD" id="cd00883">
    <property type="entry name" value="beta_CA_cladeA"/>
    <property type="match status" value="1"/>
</dbReference>
<dbReference type="PANTHER" id="PTHR11002:SF76">
    <property type="entry name" value="CARBONIC ANHYDRASE"/>
    <property type="match status" value="1"/>
</dbReference>
<evidence type="ECO:0000256" key="3">
    <source>
        <dbReference type="ARBA" id="ARBA00022833"/>
    </source>
</evidence>
<dbReference type="STRING" id="758820.SAMN00777080_2931"/>
<dbReference type="FunFam" id="3.40.1050.10:FF:000001">
    <property type="entry name" value="Carbonic anhydrase"/>
    <property type="match status" value="1"/>
</dbReference>